<name>A0ABP3PZL3_9PROT</name>
<keyword evidence="2 4" id="KW-0689">Ribosomal protein</keyword>
<dbReference type="RefSeq" id="WP_343894422.1">
    <property type="nucleotide sequence ID" value="NZ_BAAAFZ010000012.1"/>
</dbReference>
<dbReference type="GO" id="GO:0005840">
    <property type="term" value="C:ribosome"/>
    <property type="evidence" value="ECO:0007669"/>
    <property type="project" value="UniProtKB-KW"/>
</dbReference>
<evidence type="ECO:0000259" key="5">
    <source>
        <dbReference type="Pfam" id="PF00542"/>
    </source>
</evidence>
<dbReference type="NCBIfam" id="TIGR00855">
    <property type="entry name" value="L12"/>
    <property type="match status" value="1"/>
</dbReference>
<dbReference type="HAMAP" id="MF_00368">
    <property type="entry name" value="Ribosomal_bL12"/>
    <property type="match status" value="1"/>
</dbReference>
<keyword evidence="3 4" id="KW-0687">Ribonucleoprotein</keyword>
<comment type="subunit">
    <text evidence="4">Homodimer. Part of the ribosomal stalk of the 50S ribosomal subunit. Forms a multimeric L10(L12)X complex, where L10 forms an elongated spine to which 2 to 4 L12 dimers bind in a sequential fashion. Binds GTP-bound translation factors.</text>
</comment>
<feature type="domain" description="Large ribosomal subunit protein bL12 oligomerization" evidence="6">
    <location>
        <begin position="5"/>
        <end position="50"/>
    </location>
</feature>
<dbReference type="Pfam" id="PF00542">
    <property type="entry name" value="Ribosomal_L12"/>
    <property type="match status" value="1"/>
</dbReference>
<dbReference type="Gene3D" id="3.30.1390.10">
    <property type="match status" value="1"/>
</dbReference>
<evidence type="ECO:0000313" key="8">
    <source>
        <dbReference type="Proteomes" id="UP001501588"/>
    </source>
</evidence>
<protein>
    <recommendedName>
        <fullName evidence="4">Large ribosomal subunit protein bL12</fullName>
    </recommendedName>
</protein>
<evidence type="ECO:0000313" key="7">
    <source>
        <dbReference type="EMBL" id="GAA0576085.1"/>
    </source>
</evidence>
<evidence type="ECO:0000256" key="4">
    <source>
        <dbReference type="HAMAP-Rule" id="MF_00368"/>
    </source>
</evidence>
<evidence type="ECO:0000256" key="3">
    <source>
        <dbReference type="ARBA" id="ARBA00023274"/>
    </source>
</evidence>
<dbReference type="EMBL" id="BAAAFZ010000012">
    <property type="protein sequence ID" value="GAA0576085.1"/>
    <property type="molecule type" value="Genomic_DNA"/>
</dbReference>
<dbReference type="Proteomes" id="UP001501588">
    <property type="component" value="Unassembled WGS sequence"/>
</dbReference>
<dbReference type="InterPro" id="IPR013823">
    <property type="entry name" value="Ribosomal_bL12_C"/>
</dbReference>
<organism evidence="7 8">
    <name type="scientific">Craurococcus roseus</name>
    <dbReference type="NCBI Taxonomy" id="77585"/>
    <lineage>
        <taxon>Bacteria</taxon>
        <taxon>Pseudomonadati</taxon>
        <taxon>Pseudomonadota</taxon>
        <taxon>Alphaproteobacteria</taxon>
        <taxon>Acetobacterales</taxon>
        <taxon>Acetobacteraceae</taxon>
        <taxon>Craurococcus</taxon>
    </lineage>
</organism>
<dbReference type="PANTHER" id="PTHR45987">
    <property type="entry name" value="39S RIBOSOMAL PROTEIN L12"/>
    <property type="match status" value="1"/>
</dbReference>
<dbReference type="Pfam" id="PF16320">
    <property type="entry name" value="Ribosomal_L12_N"/>
    <property type="match status" value="1"/>
</dbReference>
<dbReference type="InterPro" id="IPR014719">
    <property type="entry name" value="Ribosomal_bL12_C/ClpS-like"/>
</dbReference>
<sequence length="126" mass="13093">MADLAKLVDELSSLTVLEAADLSKMLEEKWGVSAAAPVAVAAAPGAAAAAAAPAEEKTEFTVVLTKAGDKKINVIKEIRTITGLGLKEAKDLVEGAPKTVKEGINKDEAEKIRKVLEENGAAVEIK</sequence>
<comment type="caution">
    <text evidence="7">The sequence shown here is derived from an EMBL/GenBank/DDBJ whole genome shotgun (WGS) entry which is preliminary data.</text>
</comment>
<evidence type="ECO:0000256" key="1">
    <source>
        <dbReference type="ARBA" id="ARBA00007197"/>
    </source>
</evidence>
<dbReference type="InterPro" id="IPR000206">
    <property type="entry name" value="Ribosomal_bL12"/>
</dbReference>
<feature type="domain" description="Large ribosomal subunit protein bL12 C-terminal" evidence="5">
    <location>
        <begin position="60"/>
        <end position="126"/>
    </location>
</feature>
<proteinExistence type="inferred from homology"/>
<dbReference type="CDD" id="cd00387">
    <property type="entry name" value="Ribosomal_L7_L12"/>
    <property type="match status" value="1"/>
</dbReference>
<dbReference type="SUPFAM" id="SSF48300">
    <property type="entry name" value="Ribosomal protein L7/12, oligomerisation (N-terminal) domain"/>
    <property type="match status" value="1"/>
</dbReference>
<comment type="function">
    <text evidence="4">Forms part of the ribosomal stalk which helps the ribosome interact with GTP-bound translation factors. Is thus essential for accurate translation.</text>
</comment>
<dbReference type="SUPFAM" id="SSF54736">
    <property type="entry name" value="ClpS-like"/>
    <property type="match status" value="1"/>
</dbReference>
<keyword evidence="8" id="KW-1185">Reference proteome</keyword>
<evidence type="ECO:0000259" key="6">
    <source>
        <dbReference type="Pfam" id="PF16320"/>
    </source>
</evidence>
<dbReference type="InterPro" id="IPR008932">
    <property type="entry name" value="Ribosomal_bL12_oligo"/>
</dbReference>
<comment type="similarity">
    <text evidence="1 4">Belongs to the bacterial ribosomal protein bL12 family.</text>
</comment>
<evidence type="ECO:0000256" key="2">
    <source>
        <dbReference type="ARBA" id="ARBA00022980"/>
    </source>
</evidence>
<reference evidence="8" key="1">
    <citation type="journal article" date="2019" name="Int. J. Syst. Evol. Microbiol.">
        <title>The Global Catalogue of Microorganisms (GCM) 10K type strain sequencing project: providing services to taxonomists for standard genome sequencing and annotation.</title>
        <authorList>
            <consortium name="The Broad Institute Genomics Platform"/>
            <consortium name="The Broad Institute Genome Sequencing Center for Infectious Disease"/>
            <person name="Wu L."/>
            <person name="Ma J."/>
        </authorList>
    </citation>
    <scope>NUCLEOTIDE SEQUENCE [LARGE SCALE GENOMIC DNA]</scope>
    <source>
        <strain evidence="8">JCM 9933</strain>
    </source>
</reference>
<accession>A0ABP3PZL3</accession>
<dbReference type="PANTHER" id="PTHR45987:SF4">
    <property type="entry name" value="LARGE RIBOSOMAL SUBUNIT PROTEIN BL12M"/>
    <property type="match status" value="1"/>
</dbReference>
<gene>
    <name evidence="4 7" type="primary">rplL</name>
    <name evidence="7" type="ORF">GCM10009416_13450</name>
</gene>
<dbReference type="Gene3D" id="1.20.5.710">
    <property type="entry name" value="Single helix bin"/>
    <property type="match status" value="1"/>
</dbReference>
<dbReference type="InterPro" id="IPR036235">
    <property type="entry name" value="Ribosomal_bL12_oligo_N_sf"/>
</dbReference>